<dbReference type="GO" id="GO:0006313">
    <property type="term" value="P:DNA transposition"/>
    <property type="evidence" value="ECO:0007669"/>
    <property type="project" value="InterPro"/>
</dbReference>
<sequence length="211" mass="24348">MSKIEIVSNIIKSLPRPVKDGYVLCDSWYSCKKLFDASAESGYTYIGAIKTNRVIYPKGHERLGAKLNKYACSLDKEVFDLVTVKGKEYYIYNYVGKLNDIKKVSIVLSYPKGSFHEDGYLKAFISLDTSLAPLDILNQYIDRWIIESFFRDCKKNLGLNGYQVRSQKSIIRYLIIMLIAYTYSKLYSGVAFNFNTGFRKNAERFKKITSY</sequence>
<protein>
    <submittedName>
        <fullName evidence="3">Transposase DDE domain-containing protein</fullName>
    </submittedName>
</protein>
<name>A0A1M6LIC7_9FIRM</name>
<evidence type="ECO:0000259" key="2">
    <source>
        <dbReference type="Pfam" id="PF01609"/>
    </source>
</evidence>
<keyword evidence="1" id="KW-0472">Membrane</keyword>
<dbReference type="InterPro" id="IPR002559">
    <property type="entry name" value="Transposase_11"/>
</dbReference>
<dbReference type="Pfam" id="PF01609">
    <property type="entry name" value="DDE_Tnp_1"/>
    <property type="match status" value="1"/>
</dbReference>
<feature type="domain" description="Transposase IS4-like" evidence="2">
    <location>
        <begin position="10"/>
        <end position="182"/>
    </location>
</feature>
<evidence type="ECO:0000256" key="1">
    <source>
        <dbReference type="SAM" id="Phobius"/>
    </source>
</evidence>
<evidence type="ECO:0000313" key="3">
    <source>
        <dbReference type="EMBL" id="SHJ70944.1"/>
    </source>
</evidence>
<gene>
    <name evidence="3" type="ORF">SAMN02744037_00645</name>
</gene>
<dbReference type="STRING" id="1123349.SAMN02744037_00645"/>
<dbReference type="Proteomes" id="UP000242497">
    <property type="component" value="Unassembled WGS sequence"/>
</dbReference>
<dbReference type="GO" id="GO:0003677">
    <property type="term" value="F:DNA binding"/>
    <property type="evidence" value="ECO:0007669"/>
    <property type="project" value="InterPro"/>
</dbReference>
<accession>A0A1M6LIC7</accession>
<dbReference type="SUPFAM" id="SSF53098">
    <property type="entry name" value="Ribonuclease H-like"/>
    <property type="match status" value="1"/>
</dbReference>
<keyword evidence="4" id="KW-1185">Reference proteome</keyword>
<dbReference type="EMBL" id="FRAE01000011">
    <property type="protein sequence ID" value="SHJ70944.1"/>
    <property type="molecule type" value="Genomic_DNA"/>
</dbReference>
<organism evidence="3 4">
    <name type="scientific">Tepidibacter formicigenes DSM 15518</name>
    <dbReference type="NCBI Taxonomy" id="1123349"/>
    <lineage>
        <taxon>Bacteria</taxon>
        <taxon>Bacillati</taxon>
        <taxon>Bacillota</taxon>
        <taxon>Clostridia</taxon>
        <taxon>Peptostreptococcales</taxon>
        <taxon>Peptostreptococcaceae</taxon>
        <taxon>Tepidibacter</taxon>
    </lineage>
</organism>
<proteinExistence type="predicted"/>
<dbReference type="GO" id="GO:0004803">
    <property type="term" value="F:transposase activity"/>
    <property type="evidence" value="ECO:0007669"/>
    <property type="project" value="InterPro"/>
</dbReference>
<feature type="transmembrane region" description="Helical" evidence="1">
    <location>
        <begin position="170"/>
        <end position="194"/>
    </location>
</feature>
<evidence type="ECO:0000313" key="4">
    <source>
        <dbReference type="Proteomes" id="UP000242497"/>
    </source>
</evidence>
<keyword evidence="1" id="KW-0812">Transmembrane</keyword>
<reference evidence="4" key="1">
    <citation type="submission" date="2016-11" db="EMBL/GenBank/DDBJ databases">
        <authorList>
            <person name="Varghese N."/>
            <person name="Submissions S."/>
        </authorList>
    </citation>
    <scope>NUCLEOTIDE SEQUENCE [LARGE SCALE GENOMIC DNA]</scope>
    <source>
        <strain evidence="4">DSM 15518</strain>
    </source>
</reference>
<dbReference type="AlphaFoldDB" id="A0A1M6LIC7"/>
<keyword evidence="1" id="KW-1133">Transmembrane helix</keyword>
<dbReference type="InterPro" id="IPR012337">
    <property type="entry name" value="RNaseH-like_sf"/>
</dbReference>
<dbReference type="OrthoDB" id="2519014at2"/>